<evidence type="ECO:0000313" key="1">
    <source>
        <dbReference type="EMBL" id="GIU65988.1"/>
    </source>
</evidence>
<keyword evidence="2" id="KW-1185">Reference proteome</keyword>
<accession>A0ABQ4PTE0</accession>
<evidence type="ECO:0008006" key="3">
    <source>
        <dbReference type="Google" id="ProtNLM"/>
    </source>
</evidence>
<reference evidence="1" key="2">
    <citation type="journal article" date="2023" name="ISME Commun">
        <title>Characterization of a bloom-associated alphaproteobacterial lineage, 'Candidatus Phycosocius': insights into freshwater algal-bacterial interactions.</title>
        <authorList>
            <person name="Tanabe Y."/>
            <person name="Yamaguchi H."/>
            <person name="Yoshida M."/>
            <person name="Kai A."/>
            <person name="Okazaki Y."/>
        </authorList>
    </citation>
    <scope>NUCLEOTIDE SEQUENCE</scope>
    <source>
        <strain evidence="1">BOTRYCO-1</strain>
    </source>
</reference>
<comment type="caution">
    <text evidence="1">The sequence shown here is derived from an EMBL/GenBank/DDBJ whole genome shotgun (WGS) entry which is preliminary data.</text>
</comment>
<evidence type="ECO:0000313" key="2">
    <source>
        <dbReference type="Proteomes" id="UP001161064"/>
    </source>
</evidence>
<name>A0ABQ4PTE0_9PROT</name>
<proteinExistence type="predicted"/>
<protein>
    <recommendedName>
        <fullName evidence="3">Outer membrane protein beta-barrel domain-containing protein</fullName>
    </recommendedName>
</protein>
<dbReference type="RefSeq" id="WP_284358459.1">
    <property type="nucleotide sequence ID" value="NZ_BPFZ01000001.1"/>
</dbReference>
<organism evidence="1 2">
    <name type="scientific">Candidatus Phycosocius spiralis</name>
    <dbReference type="NCBI Taxonomy" id="2815099"/>
    <lineage>
        <taxon>Bacteria</taxon>
        <taxon>Pseudomonadati</taxon>
        <taxon>Pseudomonadota</taxon>
        <taxon>Alphaproteobacteria</taxon>
        <taxon>Caulobacterales</taxon>
        <taxon>Caulobacterales incertae sedis</taxon>
        <taxon>Candidatus Phycosocius</taxon>
    </lineage>
</organism>
<dbReference type="Proteomes" id="UP001161064">
    <property type="component" value="Unassembled WGS sequence"/>
</dbReference>
<gene>
    <name evidence="1" type="ORF">PsB1_0142</name>
</gene>
<dbReference type="Gene3D" id="2.40.160.170">
    <property type="match status" value="1"/>
</dbReference>
<reference evidence="1" key="1">
    <citation type="submission" date="2021-05" db="EMBL/GenBank/DDBJ databases">
        <authorList>
            <person name="Tanabe Y."/>
        </authorList>
    </citation>
    <scope>NUCLEOTIDE SEQUENCE</scope>
    <source>
        <strain evidence="1">BOTRYCO-1</strain>
    </source>
</reference>
<dbReference type="EMBL" id="BPFZ01000001">
    <property type="protein sequence ID" value="GIU65988.1"/>
    <property type="molecule type" value="Genomic_DNA"/>
</dbReference>
<sequence length="177" mass="19420">MAVQMVPTLVVRGIIQGFDYGYEPSIDGIQYDGKLKLSSYGAQMDWRPPLVPLYVTAGIFANDNHYSLSVTPTGNVEIGNKIYTPAQVGTLSSKAKFDDVAYFLGAGLKLDLGPLETALEAGVYSQGKPIVDYSASGSLASNPTFQADLALEKEKMSQELKPHQYWPMITLFARWKF</sequence>